<organism evidence="1 2">
    <name type="scientific">Plasmopara halstedii</name>
    <name type="common">Downy mildew of sunflower</name>
    <dbReference type="NCBI Taxonomy" id="4781"/>
    <lineage>
        <taxon>Eukaryota</taxon>
        <taxon>Sar</taxon>
        <taxon>Stramenopiles</taxon>
        <taxon>Oomycota</taxon>
        <taxon>Peronosporomycetes</taxon>
        <taxon>Peronosporales</taxon>
        <taxon>Peronosporaceae</taxon>
        <taxon>Plasmopara</taxon>
    </lineage>
</organism>
<protein>
    <submittedName>
        <fullName evidence="1">Uncharacterized protein</fullName>
    </submittedName>
</protein>
<dbReference type="EMBL" id="CCYD01002887">
    <property type="protein sequence ID" value="CEG48115.1"/>
    <property type="molecule type" value="Genomic_DNA"/>
</dbReference>
<evidence type="ECO:0000313" key="1">
    <source>
        <dbReference type="EMBL" id="CEG48115.1"/>
    </source>
</evidence>
<dbReference type="AlphaFoldDB" id="A0A0N7L7V3"/>
<evidence type="ECO:0000313" key="2">
    <source>
        <dbReference type="Proteomes" id="UP000054928"/>
    </source>
</evidence>
<dbReference type="Proteomes" id="UP000054928">
    <property type="component" value="Unassembled WGS sequence"/>
</dbReference>
<accession>A0A0N7L7V3</accession>
<sequence>MTELLNKSRETIDTWANSAYLIAALAAESRLGLPQNPVAVRVGAPWAIYVIKVD</sequence>
<dbReference type="GeneID" id="36400644"/>
<dbReference type="RefSeq" id="XP_024584484.1">
    <property type="nucleotide sequence ID" value="XM_024719158.1"/>
</dbReference>
<name>A0A0N7L7V3_PLAHL</name>
<proteinExistence type="predicted"/>
<keyword evidence="2" id="KW-1185">Reference proteome</keyword>
<reference evidence="2" key="1">
    <citation type="submission" date="2014-09" db="EMBL/GenBank/DDBJ databases">
        <authorList>
            <person name="Sharma Rahul"/>
            <person name="Thines Marco"/>
        </authorList>
    </citation>
    <scope>NUCLEOTIDE SEQUENCE [LARGE SCALE GENOMIC DNA]</scope>
</reference>